<keyword evidence="3" id="KW-0285">Flavoprotein</keyword>
<evidence type="ECO:0000256" key="2">
    <source>
        <dbReference type="ARBA" id="ARBA00010989"/>
    </source>
</evidence>
<evidence type="ECO:0000259" key="6">
    <source>
        <dbReference type="Pfam" id="PF01266"/>
    </source>
</evidence>
<accession>A0A8W8HNT9</accession>
<evidence type="ECO:0000313" key="7">
    <source>
        <dbReference type="EnsemblMetazoa" id="G10386.2:cds"/>
    </source>
</evidence>
<organism evidence="7 8">
    <name type="scientific">Magallana gigas</name>
    <name type="common">Pacific oyster</name>
    <name type="synonym">Crassostrea gigas</name>
    <dbReference type="NCBI Taxonomy" id="29159"/>
    <lineage>
        <taxon>Eukaryota</taxon>
        <taxon>Metazoa</taxon>
        <taxon>Spiralia</taxon>
        <taxon>Lophotrochozoa</taxon>
        <taxon>Mollusca</taxon>
        <taxon>Bivalvia</taxon>
        <taxon>Autobranchia</taxon>
        <taxon>Pteriomorphia</taxon>
        <taxon>Ostreida</taxon>
        <taxon>Ostreoidea</taxon>
        <taxon>Ostreidae</taxon>
        <taxon>Magallana</taxon>
    </lineage>
</organism>
<keyword evidence="5" id="KW-0560">Oxidoreductase</keyword>
<dbReference type="EnsemblMetazoa" id="G10386.1">
    <property type="protein sequence ID" value="G10386.1:cds"/>
    <property type="gene ID" value="G10386"/>
</dbReference>
<dbReference type="GO" id="GO:0033514">
    <property type="term" value="P:L-lysine catabolic process to acetyl-CoA via L-pipecolate"/>
    <property type="evidence" value="ECO:0007669"/>
    <property type="project" value="TreeGrafter"/>
</dbReference>
<dbReference type="InterPro" id="IPR006076">
    <property type="entry name" value="FAD-dep_OxRdtase"/>
</dbReference>
<proteinExistence type="inferred from homology"/>
<dbReference type="SUPFAM" id="SSF54373">
    <property type="entry name" value="FAD-linked reductases, C-terminal domain"/>
    <property type="match status" value="1"/>
</dbReference>
<dbReference type="AlphaFoldDB" id="A0A8W8HNT9"/>
<keyword evidence="4" id="KW-0274">FAD</keyword>
<protein>
    <recommendedName>
        <fullName evidence="6">FAD dependent oxidoreductase domain-containing protein</fullName>
    </recommendedName>
</protein>
<evidence type="ECO:0000256" key="3">
    <source>
        <dbReference type="ARBA" id="ARBA00022630"/>
    </source>
</evidence>
<keyword evidence="8" id="KW-1185">Reference proteome</keyword>
<dbReference type="GO" id="GO:0005777">
    <property type="term" value="C:peroxisome"/>
    <property type="evidence" value="ECO:0007669"/>
    <property type="project" value="TreeGrafter"/>
</dbReference>
<dbReference type="OrthoDB" id="424974at2759"/>
<comment type="similarity">
    <text evidence="2">Belongs to the MSOX/MTOX family.</text>
</comment>
<dbReference type="GO" id="GO:0008115">
    <property type="term" value="F:sarcosine oxidase activity"/>
    <property type="evidence" value="ECO:0007669"/>
    <property type="project" value="TreeGrafter"/>
</dbReference>
<dbReference type="NCBIfam" id="NF008425">
    <property type="entry name" value="PRK11259.1"/>
    <property type="match status" value="1"/>
</dbReference>
<dbReference type="GO" id="GO:0050660">
    <property type="term" value="F:flavin adenine dinucleotide binding"/>
    <property type="evidence" value="ECO:0007669"/>
    <property type="project" value="InterPro"/>
</dbReference>
<dbReference type="Proteomes" id="UP000005408">
    <property type="component" value="Unassembled WGS sequence"/>
</dbReference>
<name>A0A8W8HNT9_MAGGI</name>
<dbReference type="PANTHER" id="PTHR10961:SF46">
    <property type="entry name" value="PEROXISOMAL SARCOSINE OXIDASE"/>
    <property type="match status" value="1"/>
</dbReference>
<dbReference type="InterPro" id="IPR045170">
    <property type="entry name" value="MTOX"/>
</dbReference>
<dbReference type="InterPro" id="IPR036188">
    <property type="entry name" value="FAD/NAD-bd_sf"/>
</dbReference>
<dbReference type="Gene3D" id="3.30.9.10">
    <property type="entry name" value="D-Amino Acid Oxidase, subunit A, domain 2"/>
    <property type="match status" value="1"/>
</dbReference>
<comment type="cofactor">
    <cofactor evidence="1">
        <name>FAD</name>
        <dbReference type="ChEBI" id="CHEBI:57692"/>
    </cofactor>
</comment>
<evidence type="ECO:0000256" key="4">
    <source>
        <dbReference type="ARBA" id="ARBA00022827"/>
    </source>
</evidence>
<evidence type="ECO:0000256" key="5">
    <source>
        <dbReference type="ARBA" id="ARBA00023002"/>
    </source>
</evidence>
<sequence>MYDVVVVGAGIEGSATAYNLAKNGEKTLLLEQFPLPHSRGSSHGQSRITRVEYGEDDHYAVMMKEGGKLWRSLERESGTSLLVNCGCLSVSKQGNSYMKATISSLSRNGIKYDILTPGDLRDRYPMLSLPPDYVGVFDYSGGVLRADKALRAFQTLFVKHGGELRDGEEVTGILPGSDVTIVTSQGEYRARKVVLTLGPWAPKFLPKLGINLPLETVLILVLYWKEKKDGEFSAGRFPAFRNIRENGGVYALPSLEYPGHAKVCYHDGPETDPDSRDMAYTGRILSTMKSYVREHLPSLQDTPSIVESCMYTNTPDKQFILDRHPIHRNIIIGAGFSGHGFKLAPVVGKILSELAMDKTPSYDLTPCRIDRFSSTKARM</sequence>
<dbReference type="EnsemblMetazoa" id="G10386.2">
    <property type="protein sequence ID" value="G10386.2:cds"/>
    <property type="gene ID" value="G10386"/>
</dbReference>
<dbReference type="GO" id="GO:0050031">
    <property type="term" value="F:L-pipecolate oxidase activity"/>
    <property type="evidence" value="ECO:0007669"/>
    <property type="project" value="TreeGrafter"/>
</dbReference>
<dbReference type="Pfam" id="PF01266">
    <property type="entry name" value="DAO"/>
    <property type="match status" value="1"/>
</dbReference>
<evidence type="ECO:0000256" key="1">
    <source>
        <dbReference type="ARBA" id="ARBA00001974"/>
    </source>
</evidence>
<dbReference type="EnsemblMetazoa" id="G10386.3">
    <property type="protein sequence ID" value="G10386.3:cds"/>
    <property type="gene ID" value="G10386"/>
</dbReference>
<dbReference type="PANTHER" id="PTHR10961">
    <property type="entry name" value="PEROXISOMAL SARCOSINE OXIDASE"/>
    <property type="match status" value="1"/>
</dbReference>
<dbReference type="SUPFAM" id="SSF51905">
    <property type="entry name" value="FAD/NAD(P)-binding domain"/>
    <property type="match status" value="1"/>
</dbReference>
<feature type="domain" description="FAD dependent oxidoreductase" evidence="6">
    <location>
        <begin position="3"/>
        <end position="354"/>
    </location>
</feature>
<dbReference type="OMA" id="FCFPPTP"/>
<reference evidence="7" key="1">
    <citation type="submission" date="2022-08" db="UniProtKB">
        <authorList>
            <consortium name="EnsemblMetazoa"/>
        </authorList>
    </citation>
    <scope>IDENTIFICATION</scope>
    <source>
        <strain evidence="7">05x7-T-G4-1.051#20</strain>
    </source>
</reference>
<evidence type="ECO:0000313" key="8">
    <source>
        <dbReference type="Proteomes" id="UP000005408"/>
    </source>
</evidence>
<dbReference type="Gene3D" id="3.50.50.60">
    <property type="entry name" value="FAD/NAD(P)-binding domain"/>
    <property type="match status" value="1"/>
</dbReference>